<proteinExistence type="inferred from homology"/>
<dbReference type="Proteomes" id="UP000694387">
    <property type="component" value="Chromosome 28"/>
</dbReference>
<dbReference type="CDD" id="cd00030">
    <property type="entry name" value="C2"/>
    <property type="match status" value="1"/>
</dbReference>
<evidence type="ECO:0000313" key="7">
    <source>
        <dbReference type="Ensembl" id="ENSEASP00005026809.2"/>
    </source>
</evidence>
<dbReference type="GeneTree" id="ENSGT00520000055620"/>
<feature type="domain" description="C2" evidence="6">
    <location>
        <begin position="1"/>
        <end position="128"/>
    </location>
</feature>
<evidence type="ECO:0000256" key="3">
    <source>
        <dbReference type="ARBA" id="ARBA00023054"/>
    </source>
</evidence>
<comment type="similarity">
    <text evidence="2">Belongs to the RPGRIP1 family.</text>
</comment>
<evidence type="ECO:0000256" key="1">
    <source>
        <dbReference type="ARBA" id="ARBA00004138"/>
    </source>
</evidence>
<organism evidence="7 8">
    <name type="scientific">Equus asinus</name>
    <name type="common">Donkey</name>
    <name type="synonym">Equus africanus asinus</name>
    <dbReference type="NCBI Taxonomy" id="9793"/>
    <lineage>
        <taxon>Eukaryota</taxon>
        <taxon>Metazoa</taxon>
        <taxon>Chordata</taxon>
        <taxon>Craniata</taxon>
        <taxon>Vertebrata</taxon>
        <taxon>Euteleostomi</taxon>
        <taxon>Mammalia</taxon>
        <taxon>Eutheria</taxon>
        <taxon>Laurasiatheria</taxon>
        <taxon>Perissodactyla</taxon>
        <taxon>Equidae</taxon>
        <taxon>Equus</taxon>
    </lineage>
</organism>
<protein>
    <recommendedName>
        <fullName evidence="6">C2 domain-containing protein</fullName>
    </recommendedName>
</protein>
<dbReference type="PANTHER" id="PTHR14240:SF4">
    <property type="entry name" value="PROTEIN FANTOM"/>
    <property type="match status" value="1"/>
</dbReference>
<dbReference type="AlphaFoldDB" id="A0A8C4MR14"/>
<dbReference type="SMART" id="SM00239">
    <property type="entry name" value="C2"/>
    <property type="match status" value="2"/>
</dbReference>
<keyword evidence="8" id="KW-1185">Reference proteome</keyword>
<dbReference type="InterPro" id="IPR000008">
    <property type="entry name" value="C2_dom"/>
</dbReference>
<evidence type="ECO:0000313" key="8">
    <source>
        <dbReference type="Proteomes" id="UP000694387"/>
    </source>
</evidence>
<evidence type="ECO:0000259" key="6">
    <source>
        <dbReference type="PROSITE" id="PS50004"/>
    </source>
</evidence>
<dbReference type="Pfam" id="PF11618">
    <property type="entry name" value="C2-C2_1"/>
    <property type="match status" value="1"/>
</dbReference>
<dbReference type="GO" id="GO:0005856">
    <property type="term" value="C:cytoskeleton"/>
    <property type="evidence" value="ECO:0007669"/>
    <property type="project" value="UniProtKB-ARBA"/>
</dbReference>
<dbReference type="FunFam" id="2.60.40.150:FF:000073">
    <property type="entry name" value="protein fantom isoform X1"/>
    <property type="match status" value="1"/>
</dbReference>
<dbReference type="InterPro" id="IPR035892">
    <property type="entry name" value="C2_domain_sf"/>
</dbReference>
<dbReference type="Ensembl" id="ENSEAST00005029105.2">
    <property type="protein sequence ID" value="ENSEASP00005026809.2"/>
    <property type="gene ID" value="ENSEASG00005018130.2"/>
</dbReference>
<dbReference type="Pfam" id="PF00168">
    <property type="entry name" value="C2"/>
    <property type="match status" value="1"/>
</dbReference>
<dbReference type="SUPFAM" id="SSF49562">
    <property type="entry name" value="C2 domain (Calcium/lipid-binding domain, CaLB)"/>
    <property type="match status" value="2"/>
</dbReference>
<dbReference type="GO" id="GO:0031870">
    <property type="term" value="F:thromboxane A2 receptor binding"/>
    <property type="evidence" value="ECO:0007669"/>
    <property type="project" value="TreeGrafter"/>
</dbReference>
<sequence length="311" mass="35624">MPDDSVDEFDETVHLERGENLFEIHVNKVTFSSEVLQASGDKEPATFCTYAFYDFELQTTPIVQGLHPEYNFTSQYLVHVNDLFLHYIQKNTITLEVHQAYSTDYETIAACQLRFHEILEKSGRIFCTANLVGTKGDIPNFGTVEYWFRLRVPMDQAIRLYRERAKALGYITSNFKGPGLSQQAPKTAQLSSTDSTDGNLNELHVTIRCCNHLQARARHLQPHPYVVYKFFDFADHDTAIIPSSNDPQFDDHMCFPVPMNMDLDRYLKSESLSFYVFDDSDTQENIYIGKVNVPLISLAHDRCISGDLFSS</sequence>
<dbReference type="InterPro" id="IPR021656">
    <property type="entry name" value="C2-C2_1"/>
</dbReference>
<comment type="subcellular location">
    <subcellularLocation>
        <location evidence="1">Cell projection</location>
        <location evidence="1">Cilium</location>
    </subcellularLocation>
</comment>
<dbReference type="FunFam" id="2.60.40.150:FF:000075">
    <property type="entry name" value="protein fantom isoform X1"/>
    <property type="match status" value="1"/>
</dbReference>
<dbReference type="GO" id="GO:1905515">
    <property type="term" value="P:non-motile cilium assembly"/>
    <property type="evidence" value="ECO:0007669"/>
    <property type="project" value="TreeGrafter"/>
</dbReference>
<dbReference type="InterPro" id="IPR031139">
    <property type="entry name" value="RPGRIP1_fam"/>
</dbReference>
<dbReference type="GO" id="GO:0005737">
    <property type="term" value="C:cytoplasm"/>
    <property type="evidence" value="ECO:0007669"/>
    <property type="project" value="UniProtKB-ARBA"/>
</dbReference>
<keyword evidence="5" id="KW-0966">Cell projection</keyword>
<evidence type="ECO:0000256" key="5">
    <source>
        <dbReference type="ARBA" id="ARBA00023273"/>
    </source>
</evidence>
<dbReference type="PANTHER" id="PTHR14240">
    <property type="entry name" value="RETINITIS PIGMENTOSA GTPASE REGULATOR-INTERACTING PROTEIN"/>
    <property type="match status" value="1"/>
</dbReference>
<evidence type="ECO:0000256" key="2">
    <source>
        <dbReference type="ARBA" id="ARBA00006042"/>
    </source>
</evidence>
<name>A0A8C4MR14_EQUAS</name>
<dbReference type="GO" id="GO:0046548">
    <property type="term" value="P:retinal rod cell development"/>
    <property type="evidence" value="ECO:0007669"/>
    <property type="project" value="TreeGrafter"/>
</dbReference>
<feature type="domain" description="C2" evidence="6">
    <location>
        <begin position="184"/>
        <end position="308"/>
    </location>
</feature>
<evidence type="ECO:0000256" key="4">
    <source>
        <dbReference type="ARBA" id="ARBA00023069"/>
    </source>
</evidence>
<reference evidence="7" key="2">
    <citation type="submission" date="2025-08" db="UniProtKB">
        <authorList>
            <consortium name="Ensembl"/>
        </authorList>
    </citation>
    <scope>IDENTIFICATION</scope>
</reference>
<dbReference type="PROSITE" id="PS50004">
    <property type="entry name" value="C2"/>
    <property type="match status" value="2"/>
</dbReference>
<keyword evidence="3" id="KW-0175">Coiled coil</keyword>
<dbReference type="Gene3D" id="2.60.40.150">
    <property type="entry name" value="C2 domain"/>
    <property type="match status" value="2"/>
</dbReference>
<reference evidence="7 8" key="1">
    <citation type="journal article" date="2020" name="Nat. Commun.">
        <title>Donkey genomes provide new insights into domestication and selection for coat color.</title>
        <authorList>
            <person name="Wang"/>
            <person name="C."/>
            <person name="Li"/>
            <person name="H."/>
            <person name="Guo"/>
            <person name="Y."/>
            <person name="Huang"/>
            <person name="J."/>
            <person name="Sun"/>
            <person name="Y."/>
            <person name="Min"/>
            <person name="J."/>
            <person name="Wang"/>
            <person name="J."/>
            <person name="Fang"/>
            <person name="X."/>
            <person name="Zhao"/>
            <person name="Z."/>
            <person name="Wang"/>
            <person name="S."/>
            <person name="Zhang"/>
            <person name="Y."/>
            <person name="Liu"/>
            <person name="Q."/>
            <person name="Jiang"/>
            <person name="Q."/>
            <person name="Wang"/>
            <person name="X."/>
            <person name="Guo"/>
            <person name="Y."/>
            <person name="Yang"/>
            <person name="C."/>
            <person name="Wang"/>
            <person name="Y."/>
            <person name="Tian"/>
            <person name="F."/>
            <person name="Zhuang"/>
            <person name="G."/>
            <person name="Fan"/>
            <person name="Y."/>
            <person name="Gao"/>
            <person name="Q."/>
            <person name="Li"/>
            <person name="Y."/>
            <person name="Ju"/>
            <person name="Z."/>
            <person name="Li"/>
            <person name="J."/>
            <person name="Li"/>
            <person name="R."/>
            <person name="Hou"/>
            <person name="M."/>
            <person name="Yang"/>
            <person name="G."/>
            <person name="Liu"/>
            <person name="G."/>
            <person name="Liu"/>
            <person name="W."/>
            <person name="Guo"/>
            <person name="J."/>
            <person name="Pan"/>
            <person name="S."/>
            <person name="Fan"/>
            <person name="G."/>
            <person name="Zhang"/>
            <person name="W."/>
            <person name="Zhang"/>
            <person name="R."/>
            <person name="Yu"/>
            <person name="J."/>
            <person name="Zhang"/>
            <person name="X."/>
            <person name="Yin"/>
            <person name="Q."/>
            <person name="Ji"/>
            <person name="C."/>
            <person name="Jin"/>
            <person name="Y."/>
            <person name="Yue"/>
            <person name="G."/>
            <person name="Liu"/>
            <person name="M."/>
            <person name="Xu"/>
            <person name="J."/>
            <person name="Liu"/>
            <person name="S."/>
            <person name="Jordana"/>
            <person name="J."/>
            <person name="Noce"/>
            <person name="A."/>
            <person name="Amills"/>
            <person name="M."/>
            <person name="Wu"/>
            <person name="D.D."/>
            <person name="Li"/>
            <person name="S."/>
            <person name="Zhou"/>
            <person name="X. and Zhong"/>
            <person name="J."/>
        </authorList>
    </citation>
    <scope>NUCLEOTIDE SEQUENCE [LARGE SCALE GENOMIC DNA]</scope>
</reference>
<keyword evidence="4" id="KW-0969">Cilium</keyword>
<reference evidence="7" key="3">
    <citation type="submission" date="2025-09" db="UniProtKB">
        <authorList>
            <consortium name="Ensembl"/>
        </authorList>
    </citation>
    <scope>IDENTIFICATION</scope>
</reference>
<accession>A0A8C4MR14</accession>
<dbReference type="GO" id="GO:0032391">
    <property type="term" value="C:photoreceptor connecting cilium"/>
    <property type="evidence" value="ECO:0007669"/>
    <property type="project" value="TreeGrafter"/>
</dbReference>